<comment type="caution">
    <text evidence="3">The sequence shown here is derived from an EMBL/GenBank/DDBJ whole genome shotgun (WGS) entry which is preliminary data.</text>
</comment>
<evidence type="ECO:0000313" key="3">
    <source>
        <dbReference type="EMBL" id="OAI17294.1"/>
    </source>
</evidence>
<proteinExistence type="predicted"/>
<sequence length="179" mass="20538">MQTLNRKIKKNVSLIFFGLWLSAYNTAWAESDMQLQEKALKARELTHQQSMNHTQHANQTDETQGFRGVFYGYLPCDEEDCDGLKMTLSLKQKDNYLLVTQPAKPSSREFYDKGKYTWDDKTHTLSLVSKKNGTSQRFTIKDAGTLIQLNSDGKPMPGDQDDYALQRSDTAKSRQVHIH</sequence>
<dbReference type="InterPro" id="IPR007298">
    <property type="entry name" value="Cu-R_lipoprotein_NlpE"/>
</dbReference>
<evidence type="ECO:0008006" key="5">
    <source>
        <dbReference type="Google" id="ProtNLM"/>
    </source>
</evidence>
<feature type="chain" id="PRO_5008069160" description="Copper homeostasis protein" evidence="2">
    <location>
        <begin position="30"/>
        <end position="179"/>
    </location>
</feature>
<feature type="region of interest" description="Disordered" evidence="1">
    <location>
        <begin position="149"/>
        <end position="179"/>
    </location>
</feature>
<feature type="signal peptide" evidence="2">
    <location>
        <begin position="1"/>
        <end position="29"/>
    </location>
</feature>
<dbReference type="Pfam" id="PF04170">
    <property type="entry name" value="NlpE"/>
    <property type="match status" value="1"/>
</dbReference>
<evidence type="ECO:0000256" key="2">
    <source>
        <dbReference type="SAM" id="SignalP"/>
    </source>
</evidence>
<evidence type="ECO:0000256" key="1">
    <source>
        <dbReference type="SAM" id="MobiDB-lite"/>
    </source>
</evidence>
<dbReference type="Gene3D" id="2.40.128.640">
    <property type="match status" value="1"/>
</dbReference>
<protein>
    <recommendedName>
        <fullName evidence="5">Copper homeostasis protein</fullName>
    </recommendedName>
</protein>
<organism evidence="3 4">
    <name type="scientific">Methylomonas lenta</name>
    <dbReference type="NCBI Taxonomy" id="980561"/>
    <lineage>
        <taxon>Bacteria</taxon>
        <taxon>Pseudomonadati</taxon>
        <taxon>Pseudomonadota</taxon>
        <taxon>Gammaproteobacteria</taxon>
        <taxon>Methylococcales</taxon>
        <taxon>Methylococcaceae</taxon>
        <taxon>Methylomonas</taxon>
    </lineage>
</organism>
<dbReference type="AlphaFoldDB" id="A0A177NI82"/>
<keyword evidence="4" id="KW-1185">Reference proteome</keyword>
<dbReference type="RefSeq" id="WP_066980182.1">
    <property type="nucleotide sequence ID" value="NZ_LUUI01000089.1"/>
</dbReference>
<gene>
    <name evidence="3" type="ORF">A1359_06395</name>
</gene>
<accession>A0A177NI82</accession>
<dbReference type="STRING" id="980561.A1359_06395"/>
<name>A0A177NI82_9GAMM</name>
<dbReference type="EMBL" id="LUUI01000089">
    <property type="protein sequence ID" value="OAI17294.1"/>
    <property type="molecule type" value="Genomic_DNA"/>
</dbReference>
<dbReference type="OrthoDB" id="5348860at2"/>
<keyword evidence="2" id="KW-0732">Signal</keyword>
<evidence type="ECO:0000313" key="4">
    <source>
        <dbReference type="Proteomes" id="UP000078476"/>
    </source>
</evidence>
<dbReference type="Proteomes" id="UP000078476">
    <property type="component" value="Unassembled WGS sequence"/>
</dbReference>
<reference evidence="3 4" key="1">
    <citation type="submission" date="2016-03" db="EMBL/GenBank/DDBJ databases">
        <authorList>
            <person name="Ploux O."/>
        </authorList>
    </citation>
    <scope>NUCLEOTIDE SEQUENCE [LARGE SCALE GENOMIC DNA]</scope>
    <source>
        <strain evidence="3 4">R-45370</strain>
    </source>
</reference>